<protein>
    <submittedName>
        <fullName evidence="2">Uncharacterized protein</fullName>
    </submittedName>
</protein>
<dbReference type="Proteomes" id="UP000823588">
    <property type="component" value="Unassembled WGS sequence"/>
</dbReference>
<name>A0A8T4GHN3_9EURY</name>
<dbReference type="EMBL" id="JAGGKQ010000026">
    <property type="protein sequence ID" value="MBP1923653.1"/>
    <property type="molecule type" value="Genomic_DNA"/>
</dbReference>
<proteinExistence type="predicted"/>
<comment type="caution">
    <text evidence="2">The sequence shown here is derived from an EMBL/GenBank/DDBJ whole genome shotgun (WGS) entry which is preliminary data.</text>
</comment>
<keyword evidence="3" id="KW-1185">Reference proteome</keyword>
<gene>
    <name evidence="2" type="ORF">J2751_002698</name>
</gene>
<evidence type="ECO:0000313" key="3">
    <source>
        <dbReference type="Proteomes" id="UP000823588"/>
    </source>
</evidence>
<organism evidence="2 3">
    <name type="scientific">Halorubrum alkaliphilum</name>
    <dbReference type="NCBI Taxonomy" id="261290"/>
    <lineage>
        <taxon>Archaea</taxon>
        <taxon>Methanobacteriati</taxon>
        <taxon>Methanobacteriota</taxon>
        <taxon>Stenosarchaea group</taxon>
        <taxon>Halobacteria</taxon>
        <taxon>Halobacteriales</taxon>
        <taxon>Haloferacaceae</taxon>
        <taxon>Halorubrum</taxon>
    </lineage>
</organism>
<accession>A0A8T4GHN3</accession>
<dbReference type="AlphaFoldDB" id="A0A8T4GHN3"/>
<dbReference type="RefSeq" id="WP_209486656.1">
    <property type="nucleotide sequence ID" value="NZ_JAGGKQ010000026.1"/>
</dbReference>
<sequence length="329" mass="34377">MSSWTRTRVALVVACVLLAAAVGLAAPAAADAAPSDEDPIESVTQSVPDTADPGDTVTVELTIAIDGDIERLDVVTTFEPAVADVTVIDDDGATVSEVTDANDELVASYGDVDEVTLEYEVAIAEDAAEDDTVELVADVEADEAFEREATDTITVVDETIENVTRDVPAGATAGDTVEVTTTAELDEPTTNVSITDQFETPVADLTIVDDDNATVSEATDANDELAASWGDVRNVTLVYELTLPEDDVEAGDSYAITTTVAADAETTTESHEIVISDVPGAVEYADPDTGEVDANGMLDAASDFRERDDVDANTLLDAAAGFRSDDPVF</sequence>
<evidence type="ECO:0000313" key="2">
    <source>
        <dbReference type="EMBL" id="MBP1923653.1"/>
    </source>
</evidence>
<reference evidence="2" key="1">
    <citation type="submission" date="2021-03" db="EMBL/GenBank/DDBJ databases">
        <title>Genomic Encyclopedia of Type Strains, Phase IV (KMG-IV): sequencing the most valuable type-strain genomes for metagenomic binning, comparative biology and taxonomic classification.</title>
        <authorList>
            <person name="Goeker M."/>
        </authorList>
    </citation>
    <scope>NUCLEOTIDE SEQUENCE</scope>
    <source>
        <strain evidence="2">DSM 23564</strain>
    </source>
</reference>
<feature type="region of interest" description="Disordered" evidence="1">
    <location>
        <begin position="31"/>
        <end position="54"/>
    </location>
</feature>
<evidence type="ECO:0000256" key="1">
    <source>
        <dbReference type="SAM" id="MobiDB-lite"/>
    </source>
</evidence>